<dbReference type="Proteomes" id="UP000276133">
    <property type="component" value="Unassembled WGS sequence"/>
</dbReference>
<feature type="domain" description="Ig-like" evidence="7">
    <location>
        <begin position="304"/>
        <end position="417"/>
    </location>
</feature>
<dbReference type="OrthoDB" id="2325980at2759"/>
<protein>
    <submittedName>
        <fullName evidence="8">Leucine-rich repeat-containing 24</fullName>
    </submittedName>
</protein>
<comment type="caution">
    <text evidence="8">The sequence shown here is derived from an EMBL/GenBank/DDBJ whole genome shotgun (WGS) entry which is preliminary data.</text>
</comment>
<evidence type="ECO:0000256" key="6">
    <source>
        <dbReference type="SAM" id="SignalP"/>
    </source>
</evidence>
<keyword evidence="1" id="KW-0433">Leucine-rich repeat</keyword>
<keyword evidence="9" id="KW-1185">Reference proteome</keyword>
<dbReference type="SUPFAM" id="SSF48726">
    <property type="entry name" value="Immunoglobulin"/>
    <property type="match status" value="1"/>
</dbReference>
<keyword evidence="3" id="KW-0677">Repeat</keyword>
<evidence type="ECO:0000256" key="5">
    <source>
        <dbReference type="SAM" id="Phobius"/>
    </source>
</evidence>
<dbReference type="InterPro" id="IPR032675">
    <property type="entry name" value="LRR_dom_sf"/>
</dbReference>
<evidence type="ECO:0000259" key="7">
    <source>
        <dbReference type="PROSITE" id="PS50835"/>
    </source>
</evidence>
<keyword evidence="5" id="KW-1133">Transmembrane helix</keyword>
<dbReference type="InterPro" id="IPR001611">
    <property type="entry name" value="Leu-rich_rpt"/>
</dbReference>
<dbReference type="SUPFAM" id="SSF52058">
    <property type="entry name" value="L domain-like"/>
    <property type="match status" value="1"/>
</dbReference>
<evidence type="ECO:0000256" key="3">
    <source>
        <dbReference type="ARBA" id="ARBA00022737"/>
    </source>
</evidence>
<gene>
    <name evidence="8" type="ORF">BpHYR1_017734</name>
</gene>
<dbReference type="Pfam" id="PF13927">
    <property type="entry name" value="Ig_3"/>
    <property type="match status" value="1"/>
</dbReference>
<evidence type="ECO:0000256" key="4">
    <source>
        <dbReference type="ARBA" id="ARBA00023157"/>
    </source>
</evidence>
<dbReference type="EMBL" id="REGN01001950">
    <property type="protein sequence ID" value="RNA31363.1"/>
    <property type="molecule type" value="Genomic_DNA"/>
</dbReference>
<sequence length="696" mass="78673">MIKQMVSVAVLFVILYHCTSAREQSVDLLKINRNLKNTKTHINHPYYIDNSSLCPILFYTALKVVKNCSSLNLAGTNLNFLSENTMSVTELILSNNNFDTSIPYTQINMYATVRTLDLGFNLLTNLNTEIKLINCNQTCIKYLELNHNRFTKIPILSATCANNLIGLNMSHNQLMTNIDQDVDIFPLMASLQNLDLAYSSIEFLNLNNTSIFAKMPNLVYLNMTGNRIKDIQPNPFLILTHLQYLSFDPSLLQCNSSILWLKHFLQMNPRILGIWPNGSLSTRPYQPFCFNILTNQSQNIITSPNTSFYTGIFLTTSIDTRDLSVIEGKTLELDCEKYSVPASDLWWTFNDRVLSKSVNGDSPYEFIENFNQLNTPSLFNKTSVLRIKNIEDKLSGVYSCKAFYLNVSLNRFHRNIASIEFRVQVEASGAQAGSLSGGQIAAIVVGSVVGFLLLCLLLLLCLWCCCFRRGICCCCCPRTQDKSDNFAKNTPGYSSTTNSKKHLTDFNSSANGLEVDDNSSGFHDLSESRPNYVISTISSRTGRGQFSPLGGGTFAQDAEVMDGDGAVTIDEYPLTNMNRLNVYNVQSNNQFSTDYQSSEINSNLYANKSSANNGFMAQDANYGYRLEAPVQRYVETTEYSSNHFVSDNDYEGRNEYRDEKMLNRVEYDANDFDQQYFMPDEYQKRANAYNKYDSDV</sequence>
<organism evidence="8 9">
    <name type="scientific">Brachionus plicatilis</name>
    <name type="common">Marine rotifer</name>
    <name type="synonym">Brachionus muelleri</name>
    <dbReference type="NCBI Taxonomy" id="10195"/>
    <lineage>
        <taxon>Eukaryota</taxon>
        <taxon>Metazoa</taxon>
        <taxon>Spiralia</taxon>
        <taxon>Gnathifera</taxon>
        <taxon>Rotifera</taxon>
        <taxon>Eurotatoria</taxon>
        <taxon>Monogononta</taxon>
        <taxon>Pseudotrocha</taxon>
        <taxon>Ploima</taxon>
        <taxon>Brachionidae</taxon>
        <taxon>Brachionus</taxon>
    </lineage>
</organism>
<dbReference type="PANTHER" id="PTHR24366:SF171">
    <property type="entry name" value="LEUCINE RICH REPEAT NEURONAL 4"/>
    <property type="match status" value="1"/>
</dbReference>
<dbReference type="PROSITE" id="PS50835">
    <property type="entry name" value="IG_LIKE"/>
    <property type="match status" value="1"/>
</dbReference>
<accession>A0A3M7S6A7</accession>
<evidence type="ECO:0000313" key="8">
    <source>
        <dbReference type="EMBL" id="RNA31363.1"/>
    </source>
</evidence>
<keyword evidence="2 6" id="KW-0732">Signal</keyword>
<proteinExistence type="predicted"/>
<feature type="chain" id="PRO_5018168235" evidence="6">
    <location>
        <begin position="22"/>
        <end position="696"/>
    </location>
</feature>
<dbReference type="PANTHER" id="PTHR24366">
    <property type="entry name" value="IG(IMMUNOGLOBULIN) AND LRR(LEUCINE RICH REPEAT) DOMAINS"/>
    <property type="match status" value="1"/>
</dbReference>
<evidence type="ECO:0000313" key="9">
    <source>
        <dbReference type="Proteomes" id="UP000276133"/>
    </source>
</evidence>
<dbReference type="PROSITE" id="PS51450">
    <property type="entry name" value="LRR"/>
    <property type="match status" value="1"/>
</dbReference>
<dbReference type="Gene3D" id="3.80.10.10">
    <property type="entry name" value="Ribonuclease Inhibitor"/>
    <property type="match status" value="1"/>
</dbReference>
<dbReference type="InterPro" id="IPR003599">
    <property type="entry name" value="Ig_sub"/>
</dbReference>
<feature type="transmembrane region" description="Helical" evidence="5">
    <location>
        <begin position="440"/>
        <end position="463"/>
    </location>
</feature>
<feature type="signal peptide" evidence="6">
    <location>
        <begin position="1"/>
        <end position="21"/>
    </location>
</feature>
<keyword evidence="4" id="KW-1015">Disulfide bond</keyword>
<dbReference type="InterPro" id="IPR013783">
    <property type="entry name" value="Ig-like_fold"/>
</dbReference>
<name>A0A3M7S6A7_BRAPC</name>
<dbReference type="InterPro" id="IPR036179">
    <property type="entry name" value="Ig-like_dom_sf"/>
</dbReference>
<evidence type="ECO:0000256" key="2">
    <source>
        <dbReference type="ARBA" id="ARBA00022729"/>
    </source>
</evidence>
<keyword evidence="5" id="KW-0472">Membrane</keyword>
<dbReference type="Gene3D" id="2.60.40.10">
    <property type="entry name" value="Immunoglobulins"/>
    <property type="match status" value="1"/>
</dbReference>
<dbReference type="InterPro" id="IPR007110">
    <property type="entry name" value="Ig-like_dom"/>
</dbReference>
<keyword evidence="5" id="KW-0812">Transmembrane</keyword>
<dbReference type="AlphaFoldDB" id="A0A3M7S6A7"/>
<dbReference type="SMART" id="SM00409">
    <property type="entry name" value="IG"/>
    <property type="match status" value="1"/>
</dbReference>
<evidence type="ECO:0000256" key="1">
    <source>
        <dbReference type="ARBA" id="ARBA00022614"/>
    </source>
</evidence>
<reference evidence="8 9" key="1">
    <citation type="journal article" date="2018" name="Sci. Rep.">
        <title>Genomic signatures of local adaptation to the degree of environmental predictability in rotifers.</title>
        <authorList>
            <person name="Franch-Gras L."/>
            <person name="Hahn C."/>
            <person name="Garcia-Roger E.M."/>
            <person name="Carmona M.J."/>
            <person name="Serra M."/>
            <person name="Gomez A."/>
        </authorList>
    </citation>
    <scope>NUCLEOTIDE SEQUENCE [LARGE SCALE GENOMIC DNA]</scope>
    <source>
        <strain evidence="8">HYR1</strain>
    </source>
</reference>
<dbReference type="STRING" id="10195.A0A3M7S6A7"/>